<evidence type="ECO:0000313" key="2">
    <source>
        <dbReference type="Proteomes" id="UP000268446"/>
    </source>
</evidence>
<evidence type="ECO:0000313" key="1">
    <source>
        <dbReference type="EMBL" id="RLE51753.1"/>
    </source>
</evidence>
<gene>
    <name evidence="1" type="ORF">DRJ20_01535</name>
</gene>
<dbReference type="InterPro" id="IPR007438">
    <property type="entry name" value="DUF488"/>
</dbReference>
<dbReference type="EMBL" id="QMQZ01000033">
    <property type="protein sequence ID" value="RLE51753.1"/>
    <property type="molecule type" value="Genomic_DNA"/>
</dbReference>
<protein>
    <submittedName>
        <fullName evidence="1">DUF488 domain-containing protein</fullName>
    </submittedName>
</protein>
<accession>A0A497EWK1</accession>
<dbReference type="PANTHER" id="PTHR39337:SF1">
    <property type="entry name" value="BLR5642 PROTEIN"/>
    <property type="match status" value="1"/>
</dbReference>
<dbReference type="Proteomes" id="UP000268446">
    <property type="component" value="Unassembled WGS sequence"/>
</dbReference>
<dbReference type="InterPro" id="IPR014519">
    <property type="entry name" value="UCP024492"/>
</dbReference>
<dbReference type="PANTHER" id="PTHR39337">
    <property type="entry name" value="BLR5642 PROTEIN"/>
    <property type="match status" value="1"/>
</dbReference>
<dbReference type="Pfam" id="PF04343">
    <property type="entry name" value="DUF488"/>
    <property type="match status" value="2"/>
</dbReference>
<comment type="caution">
    <text evidence="1">The sequence shown here is derived from an EMBL/GenBank/DDBJ whole genome shotgun (WGS) entry which is preliminary data.</text>
</comment>
<dbReference type="AlphaFoldDB" id="A0A497EWK1"/>
<name>A0A497EWK1_9CREN</name>
<reference evidence="1 2" key="1">
    <citation type="submission" date="2018-06" db="EMBL/GenBank/DDBJ databases">
        <title>Extensive metabolic versatility and redundancy in microbially diverse, dynamic hydrothermal sediments.</title>
        <authorList>
            <person name="Dombrowski N."/>
            <person name="Teske A."/>
            <person name="Baker B.J."/>
        </authorList>
    </citation>
    <scope>NUCLEOTIDE SEQUENCE [LARGE SCALE GENOMIC DNA]</scope>
    <source>
        <strain evidence="1">B29_G17</strain>
    </source>
</reference>
<organism evidence="1 2">
    <name type="scientific">Thermoproteota archaeon</name>
    <dbReference type="NCBI Taxonomy" id="2056631"/>
    <lineage>
        <taxon>Archaea</taxon>
        <taxon>Thermoproteota</taxon>
    </lineage>
</organism>
<dbReference type="PIRSF" id="PIRSF024492">
    <property type="entry name" value="UCP024492"/>
    <property type="match status" value="1"/>
</dbReference>
<sequence>MAQLFFEGEPDFFTIGYSGRSISNLISTLKNYGVTLVVDVRRFPTSKVEDFKRENLRLHLEENGIKYLWLGDKLGGFRSGGYRKYVESEEFNEGISRLVELSKSEVVCILCLERKPKHCHRRFIAEALENMGFKVYHIV</sequence>
<proteinExistence type="predicted"/>